<evidence type="ECO:0008006" key="3">
    <source>
        <dbReference type="Google" id="ProtNLM"/>
    </source>
</evidence>
<dbReference type="RefSeq" id="WP_188313234.1">
    <property type="nucleotide sequence ID" value="NZ_JABTCG010000002.1"/>
</dbReference>
<gene>
    <name evidence="1" type="ORF">HPE63_05360</name>
</gene>
<dbReference type="EMBL" id="JABTCG010000002">
    <property type="protein sequence ID" value="MBD0850090.1"/>
    <property type="molecule type" value="Genomic_DNA"/>
</dbReference>
<proteinExistence type="predicted"/>
<sequence>MSTYKDLNEINLDLKRLNLERQIAWEEMKGLNQKVKQDLHPYSWIDTALSEVKKYGIIYLIRKVLR</sequence>
<protein>
    <recommendedName>
        <fullName evidence="3">Phage protein</fullName>
    </recommendedName>
</protein>
<evidence type="ECO:0000313" key="1">
    <source>
        <dbReference type="EMBL" id="MBD0850090.1"/>
    </source>
</evidence>
<dbReference type="Proteomes" id="UP000598350">
    <property type="component" value="Unassembled WGS sequence"/>
</dbReference>
<organism evidence="1 2">
    <name type="scientific">Maribacter arenosus</name>
    <dbReference type="NCBI Taxonomy" id="1854708"/>
    <lineage>
        <taxon>Bacteria</taxon>
        <taxon>Pseudomonadati</taxon>
        <taxon>Bacteroidota</taxon>
        <taxon>Flavobacteriia</taxon>
        <taxon>Flavobacteriales</taxon>
        <taxon>Flavobacteriaceae</taxon>
        <taxon>Maribacter</taxon>
    </lineage>
</organism>
<keyword evidence="2" id="KW-1185">Reference proteome</keyword>
<accession>A0ABR7V8U0</accession>
<name>A0ABR7V8U0_9FLAO</name>
<comment type="caution">
    <text evidence="1">The sequence shown here is derived from an EMBL/GenBank/DDBJ whole genome shotgun (WGS) entry which is preliminary data.</text>
</comment>
<reference evidence="1 2" key="1">
    <citation type="submission" date="2020-05" db="EMBL/GenBank/DDBJ databases">
        <title>The draft genome sequence of Maribacter arenosus CAU 1321.</title>
        <authorList>
            <person name="Mu L."/>
        </authorList>
    </citation>
    <scope>NUCLEOTIDE SEQUENCE [LARGE SCALE GENOMIC DNA]</scope>
    <source>
        <strain evidence="1 2">CAU 1321</strain>
    </source>
</reference>
<evidence type="ECO:0000313" key="2">
    <source>
        <dbReference type="Proteomes" id="UP000598350"/>
    </source>
</evidence>